<evidence type="ECO:0000256" key="2">
    <source>
        <dbReference type="ARBA" id="ARBA00009054"/>
    </source>
</evidence>
<dbReference type="STRING" id="69895.SAMN05192551_101602"/>
<dbReference type="InterPro" id="IPR013805">
    <property type="entry name" value="GrpE_CC"/>
</dbReference>
<comment type="subunit">
    <text evidence="3 10">Homodimer.</text>
</comment>
<dbReference type="GO" id="GO:0042803">
    <property type="term" value="F:protein homodimerization activity"/>
    <property type="evidence" value="ECO:0007669"/>
    <property type="project" value="InterPro"/>
</dbReference>
<dbReference type="GO" id="GO:0005737">
    <property type="term" value="C:cytoplasm"/>
    <property type="evidence" value="ECO:0007669"/>
    <property type="project" value="UniProtKB-SubCell"/>
</dbReference>
<gene>
    <name evidence="10" type="primary">grpE</name>
    <name evidence="13" type="ORF">SAMN05192551_101602</name>
</gene>
<evidence type="ECO:0000256" key="4">
    <source>
        <dbReference type="ARBA" id="ARBA00022490"/>
    </source>
</evidence>
<dbReference type="NCBIfam" id="NF010738">
    <property type="entry name" value="PRK14140.1"/>
    <property type="match status" value="1"/>
</dbReference>
<dbReference type="AlphaFoldDB" id="A0A1I3B634"/>
<feature type="compositionally biased region" description="Basic and acidic residues" evidence="12">
    <location>
        <begin position="1"/>
        <end position="23"/>
    </location>
</feature>
<dbReference type="SUPFAM" id="SSF58014">
    <property type="entry name" value="Coiled-coil domain of nucleotide exchange factor GrpE"/>
    <property type="match status" value="1"/>
</dbReference>
<evidence type="ECO:0000256" key="5">
    <source>
        <dbReference type="ARBA" id="ARBA00023016"/>
    </source>
</evidence>
<feature type="compositionally biased region" description="Acidic residues" evidence="12">
    <location>
        <begin position="27"/>
        <end position="38"/>
    </location>
</feature>
<feature type="region of interest" description="Disordered" evidence="12">
    <location>
        <begin position="1"/>
        <end position="73"/>
    </location>
</feature>
<evidence type="ECO:0000256" key="7">
    <source>
        <dbReference type="ARBA" id="ARBA00053401"/>
    </source>
</evidence>
<comment type="function">
    <text evidence="7 10">Participates actively in the response to hyperosmotic and heat shock by preventing the aggregation of stress-denatured proteins, in association with DnaK and GrpE. It is the nucleotide exchange factor for DnaK and may function as a thermosensor. Unfolded proteins bind initially to DnaJ; upon interaction with the DnaJ-bound protein, DnaK hydrolyzes its bound ATP, resulting in the formation of a stable complex. GrpE releases ADP from DnaK; ATP binding to DnaK triggers the release of the substrate protein, thus completing the reaction cycle. Several rounds of ATP-dependent interactions between DnaJ, DnaK and GrpE are required for fully efficient folding.</text>
</comment>
<dbReference type="InterPro" id="IPR000740">
    <property type="entry name" value="GrpE"/>
</dbReference>
<evidence type="ECO:0000313" key="13">
    <source>
        <dbReference type="EMBL" id="SFH57556.1"/>
    </source>
</evidence>
<dbReference type="Gene3D" id="2.30.22.10">
    <property type="entry name" value="Head domain of nucleotide exchange factor GrpE"/>
    <property type="match status" value="1"/>
</dbReference>
<comment type="similarity">
    <text evidence="2 10 11">Belongs to the GrpE family.</text>
</comment>
<name>A0A1I3B634_9FIRM</name>
<dbReference type="EMBL" id="FOQA01000001">
    <property type="protein sequence ID" value="SFH57556.1"/>
    <property type="molecule type" value="Genomic_DNA"/>
</dbReference>
<comment type="subcellular location">
    <subcellularLocation>
        <location evidence="1 10">Cytoplasm</location>
    </subcellularLocation>
</comment>
<keyword evidence="14" id="KW-1185">Reference proteome</keyword>
<evidence type="ECO:0000313" key="14">
    <source>
        <dbReference type="Proteomes" id="UP000199287"/>
    </source>
</evidence>
<dbReference type="InterPro" id="IPR009012">
    <property type="entry name" value="GrpE_head"/>
</dbReference>
<sequence>MKEEVKNKETKNNEAEQNKKETQDLEGNSEEVAEEEVVEKEKEDTGGSASEEQEEEEKKEENQKQEKDSDELNERLLRLQAEFSNYKRRVEKEKKDLYIYGCENLAKDLLPVIDNLERALESVDETEEGLSKGVKMVYDQTLETLKKHGIQQIEADGSPFDMNKHHAVMTEPCEDDALKETVAQVLQQGYTIEERVLRPAMVKVYK</sequence>
<dbReference type="Proteomes" id="UP000199287">
    <property type="component" value="Unassembled WGS sequence"/>
</dbReference>
<organism evidence="13 14">
    <name type="scientific">Tindallia magadiensis</name>
    <dbReference type="NCBI Taxonomy" id="69895"/>
    <lineage>
        <taxon>Bacteria</taxon>
        <taxon>Bacillati</taxon>
        <taxon>Bacillota</taxon>
        <taxon>Clostridia</taxon>
        <taxon>Peptostreptococcales</taxon>
        <taxon>Tindalliaceae</taxon>
        <taxon>Tindallia</taxon>
    </lineage>
</organism>
<dbReference type="PANTHER" id="PTHR21237:SF23">
    <property type="entry name" value="GRPE PROTEIN HOMOLOG, MITOCHONDRIAL"/>
    <property type="match status" value="1"/>
</dbReference>
<protein>
    <recommendedName>
        <fullName evidence="8 10">Protein GrpE</fullName>
    </recommendedName>
    <alternativeName>
        <fullName evidence="9 10">HSP-70 cofactor</fullName>
    </alternativeName>
</protein>
<evidence type="ECO:0000256" key="1">
    <source>
        <dbReference type="ARBA" id="ARBA00004496"/>
    </source>
</evidence>
<keyword evidence="6 10" id="KW-0143">Chaperone</keyword>
<evidence type="ECO:0000256" key="9">
    <source>
        <dbReference type="ARBA" id="ARBA00076414"/>
    </source>
</evidence>
<evidence type="ECO:0000256" key="6">
    <source>
        <dbReference type="ARBA" id="ARBA00023186"/>
    </source>
</evidence>
<keyword evidence="4 10" id="KW-0963">Cytoplasm</keyword>
<dbReference type="GO" id="GO:0000774">
    <property type="term" value="F:adenyl-nucleotide exchange factor activity"/>
    <property type="evidence" value="ECO:0007669"/>
    <property type="project" value="InterPro"/>
</dbReference>
<dbReference type="GO" id="GO:0006457">
    <property type="term" value="P:protein folding"/>
    <property type="evidence" value="ECO:0007669"/>
    <property type="project" value="InterPro"/>
</dbReference>
<feature type="compositionally biased region" description="Basic and acidic residues" evidence="12">
    <location>
        <begin position="59"/>
        <end position="73"/>
    </location>
</feature>
<dbReference type="Pfam" id="PF01025">
    <property type="entry name" value="GrpE"/>
    <property type="match status" value="1"/>
</dbReference>
<accession>A0A1I3B634</accession>
<evidence type="ECO:0000256" key="11">
    <source>
        <dbReference type="RuleBase" id="RU004478"/>
    </source>
</evidence>
<dbReference type="SUPFAM" id="SSF51064">
    <property type="entry name" value="Head domain of nucleotide exchange factor GrpE"/>
    <property type="match status" value="1"/>
</dbReference>
<dbReference type="RefSeq" id="WP_093369518.1">
    <property type="nucleotide sequence ID" value="NZ_FOQA01000001.1"/>
</dbReference>
<proteinExistence type="inferred from homology"/>
<evidence type="ECO:0000256" key="12">
    <source>
        <dbReference type="SAM" id="MobiDB-lite"/>
    </source>
</evidence>
<dbReference type="GO" id="GO:0051087">
    <property type="term" value="F:protein-folding chaperone binding"/>
    <property type="evidence" value="ECO:0007669"/>
    <property type="project" value="InterPro"/>
</dbReference>
<evidence type="ECO:0000256" key="8">
    <source>
        <dbReference type="ARBA" id="ARBA00072274"/>
    </source>
</evidence>
<dbReference type="CDD" id="cd00446">
    <property type="entry name" value="GrpE"/>
    <property type="match status" value="1"/>
</dbReference>
<evidence type="ECO:0000256" key="3">
    <source>
        <dbReference type="ARBA" id="ARBA00011738"/>
    </source>
</evidence>
<dbReference type="PRINTS" id="PR00773">
    <property type="entry name" value="GRPEPROTEIN"/>
</dbReference>
<dbReference type="GO" id="GO:0051082">
    <property type="term" value="F:unfolded protein binding"/>
    <property type="evidence" value="ECO:0007669"/>
    <property type="project" value="TreeGrafter"/>
</dbReference>
<evidence type="ECO:0000256" key="10">
    <source>
        <dbReference type="HAMAP-Rule" id="MF_01151"/>
    </source>
</evidence>
<keyword evidence="5 10" id="KW-0346">Stress response</keyword>
<dbReference type="Gene3D" id="3.90.20.20">
    <property type="match status" value="1"/>
</dbReference>
<dbReference type="PANTHER" id="PTHR21237">
    <property type="entry name" value="GRPE PROTEIN"/>
    <property type="match status" value="1"/>
</dbReference>
<dbReference type="HAMAP" id="MF_01151">
    <property type="entry name" value="GrpE"/>
    <property type="match status" value="1"/>
</dbReference>
<reference evidence="14" key="1">
    <citation type="submission" date="2016-10" db="EMBL/GenBank/DDBJ databases">
        <authorList>
            <person name="Varghese N."/>
            <person name="Submissions S."/>
        </authorList>
    </citation>
    <scope>NUCLEOTIDE SEQUENCE [LARGE SCALE GENOMIC DNA]</scope>
    <source>
        <strain evidence="14">Z-7934</strain>
    </source>
</reference>
<dbReference type="FunFam" id="2.30.22.10:FF:000001">
    <property type="entry name" value="Protein GrpE"/>
    <property type="match status" value="1"/>
</dbReference>
<dbReference type="OrthoDB" id="9812586at2"/>